<name>A8WNP2_CAEBR</name>
<proteinExistence type="predicted"/>
<reference evidence="1 2" key="2">
    <citation type="journal article" date="2011" name="PLoS Genet.">
        <title>Caenorhabditis briggsae recombinant inbred line genotypes reveal inter-strain incompatibility and the evolution of recombination.</title>
        <authorList>
            <person name="Ross J.A."/>
            <person name="Koboldt D.C."/>
            <person name="Staisch J.E."/>
            <person name="Chamberlin H.M."/>
            <person name="Gupta B.P."/>
            <person name="Miller R.D."/>
            <person name="Baird S.E."/>
            <person name="Haag E.S."/>
        </authorList>
    </citation>
    <scope>NUCLEOTIDE SEQUENCE [LARGE SCALE GENOMIC DNA]</scope>
    <source>
        <strain evidence="1 2">AF16</strain>
    </source>
</reference>
<gene>
    <name evidence="1 3" type="ORF">CBG00528</name>
    <name evidence="1" type="ORF">CBG_00528</name>
</gene>
<keyword evidence="2" id="KW-1185">Reference proteome</keyword>
<reference evidence="1 2" key="1">
    <citation type="journal article" date="2003" name="PLoS Biol.">
        <title>The genome sequence of Caenorhabditis briggsae: a platform for comparative genomics.</title>
        <authorList>
            <person name="Stein L.D."/>
            <person name="Bao Z."/>
            <person name="Blasiar D."/>
            <person name="Blumenthal T."/>
            <person name="Brent M.R."/>
            <person name="Chen N."/>
            <person name="Chinwalla A."/>
            <person name="Clarke L."/>
            <person name="Clee C."/>
            <person name="Coghlan A."/>
            <person name="Coulson A."/>
            <person name="D'Eustachio P."/>
            <person name="Fitch D.H."/>
            <person name="Fulton L.A."/>
            <person name="Fulton R.E."/>
            <person name="Griffiths-Jones S."/>
            <person name="Harris T.W."/>
            <person name="Hillier L.W."/>
            <person name="Kamath R."/>
            <person name="Kuwabara P.E."/>
            <person name="Mardis E.R."/>
            <person name="Marra M.A."/>
            <person name="Miner T.L."/>
            <person name="Minx P."/>
            <person name="Mullikin J.C."/>
            <person name="Plumb R.W."/>
            <person name="Rogers J."/>
            <person name="Schein J.E."/>
            <person name="Sohrmann M."/>
            <person name="Spieth J."/>
            <person name="Stajich J.E."/>
            <person name="Wei C."/>
            <person name="Willey D."/>
            <person name="Wilson R.K."/>
            <person name="Durbin R."/>
            <person name="Waterston R.H."/>
        </authorList>
    </citation>
    <scope>NUCLEOTIDE SEQUENCE [LARGE SCALE GENOMIC DNA]</scope>
    <source>
        <strain evidence="1 2">AF16</strain>
    </source>
</reference>
<dbReference type="WormBase" id="CBG00528">
    <property type="protein sequence ID" value="CBP32583"/>
    <property type="gene ID" value="WBGene00023904"/>
</dbReference>
<dbReference type="KEGG" id="cbr:CBG_00528"/>
<evidence type="ECO:0000313" key="2">
    <source>
        <dbReference type="Proteomes" id="UP000008549"/>
    </source>
</evidence>
<dbReference type="EMBL" id="HE600970">
    <property type="protein sequence ID" value="CAP22097.2"/>
    <property type="molecule type" value="Genomic_DNA"/>
</dbReference>
<organism evidence="1 2">
    <name type="scientific">Caenorhabditis briggsae</name>
    <dbReference type="NCBI Taxonomy" id="6238"/>
    <lineage>
        <taxon>Eukaryota</taxon>
        <taxon>Metazoa</taxon>
        <taxon>Ecdysozoa</taxon>
        <taxon>Nematoda</taxon>
        <taxon>Chromadorea</taxon>
        <taxon>Rhabditida</taxon>
        <taxon>Rhabditina</taxon>
        <taxon>Rhabditomorpha</taxon>
        <taxon>Rhabditoidea</taxon>
        <taxon>Rhabditidae</taxon>
        <taxon>Peloderinae</taxon>
        <taxon>Caenorhabditis</taxon>
    </lineage>
</organism>
<dbReference type="RefSeq" id="XP_002630126.2">
    <property type="nucleotide sequence ID" value="XM_002630080.2"/>
</dbReference>
<sequence>MLIVEMVQMINVSVDYVLKLSKHQKNIDTLTAEGTPKRKGAIPPTKCEFSADCFGGADNECCPDFKKH</sequence>
<accession>A8WNP2</accession>
<dbReference type="AlphaFoldDB" id="A8WNP2"/>
<dbReference type="CTD" id="8571637"/>
<dbReference type="InParanoid" id="A8WNP2"/>
<dbReference type="HOGENOM" id="CLU_2796239_0_0_1"/>
<evidence type="ECO:0000313" key="3">
    <source>
        <dbReference type="WormBase" id="CBG00528"/>
    </source>
</evidence>
<protein>
    <submittedName>
        <fullName evidence="1">Protein CBG00528</fullName>
    </submittedName>
</protein>
<dbReference type="GeneID" id="8571637"/>
<evidence type="ECO:0000313" key="1">
    <source>
        <dbReference type="EMBL" id="CAP22097.2"/>
    </source>
</evidence>
<dbReference type="Proteomes" id="UP000008549">
    <property type="component" value="Unassembled WGS sequence"/>
</dbReference>